<dbReference type="PANTHER" id="PTHR48111:SF50">
    <property type="entry name" value="KDP OPERON TRANSCRIPTIONAL REGULATORY PROTEIN KDPE"/>
    <property type="match status" value="1"/>
</dbReference>
<dbReference type="InterPro" id="IPR011006">
    <property type="entry name" value="CheY-like_superfamily"/>
</dbReference>
<name>A0ABT1JHM7_ACTCY</name>
<dbReference type="PROSITE" id="PS50110">
    <property type="entry name" value="RESPONSE_REGULATORY"/>
    <property type="match status" value="1"/>
</dbReference>
<reference evidence="4 5" key="1">
    <citation type="submission" date="2022-06" db="EMBL/GenBank/DDBJ databases">
        <title>Genomic Encyclopedia of Type Strains, Phase I: the one thousand microbial genomes (KMG-I) project.</title>
        <authorList>
            <person name="Kyrpides N."/>
        </authorList>
    </citation>
    <scope>NUCLEOTIDE SEQUENCE [LARGE SCALE GENOMIC DNA]</scope>
    <source>
        <strain evidence="4 5">DSM 43889</strain>
    </source>
</reference>
<evidence type="ECO:0000256" key="2">
    <source>
        <dbReference type="PROSITE-ProRule" id="PRU00169"/>
    </source>
</evidence>
<evidence type="ECO:0000313" key="5">
    <source>
        <dbReference type="Proteomes" id="UP000791080"/>
    </source>
</evidence>
<gene>
    <name evidence="4" type="ORF">G443_002287</name>
</gene>
<dbReference type="RefSeq" id="WP_051313253.1">
    <property type="nucleotide sequence ID" value="NZ_AUBJ02000001.1"/>
</dbReference>
<dbReference type="PANTHER" id="PTHR48111">
    <property type="entry name" value="REGULATOR OF RPOS"/>
    <property type="match status" value="1"/>
</dbReference>
<keyword evidence="1" id="KW-0238">DNA-binding</keyword>
<evidence type="ECO:0000313" key="4">
    <source>
        <dbReference type="EMBL" id="MCP2332017.1"/>
    </source>
</evidence>
<evidence type="ECO:0000259" key="3">
    <source>
        <dbReference type="PROSITE" id="PS50110"/>
    </source>
</evidence>
<protein>
    <submittedName>
        <fullName evidence="4">Response regulator receiver domain-containing protein</fullName>
    </submittedName>
</protein>
<feature type="domain" description="Response regulatory" evidence="3">
    <location>
        <begin position="3"/>
        <end position="116"/>
    </location>
</feature>
<dbReference type="InterPro" id="IPR039420">
    <property type="entry name" value="WalR-like"/>
</dbReference>
<dbReference type="SMART" id="SM00448">
    <property type="entry name" value="REC"/>
    <property type="match status" value="1"/>
</dbReference>
<keyword evidence="5" id="KW-1185">Reference proteome</keyword>
<keyword evidence="2" id="KW-0597">Phosphoprotein</keyword>
<dbReference type="SUPFAM" id="SSF52172">
    <property type="entry name" value="CheY-like"/>
    <property type="match status" value="1"/>
</dbReference>
<dbReference type="Gene3D" id="3.40.50.2300">
    <property type="match status" value="1"/>
</dbReference>
<organism evidence="4 5">
    <name type="scientific">Actinoalloteichus caeruleus DSM 43889</name>
    <dbReference type="NCBI Taxonomy" id="1120930"/>
    <lineage>
        <taxon>Bacteria</taxon>
        <taxon>Bacillati</taxon>
        <taxon>Actinomycetota</taxon>
        <taxon>Actinomycetes</taxon>
        <taxon>Pseudonocardiales</taxon>
        <taxon>Pseudonocardiaceae</taxon>
        <taxon>Actinoalloteichus</taxon>
        <taxon>Actinoalloteichus cyanogriseus</taxon>
    </lineage>
</organism>
<comment type="caution">
    <text evidence="4">The sequence shown here is derived from an EMBL/GenBank/DDBJ whole genome shotgun (WGS) entry which is preliminary data.</text>
</comment>
<feature type="modified residue" description="4-aspartylphosphate" evidence="2">
    <location>
        <position position="52"/>
    </location>
</feature>
<dbReference type="Proteomes" id="UP000791080">
    <property type="component" value="Unassembled WGS sequence"/>
</dbReference>
<dbReference type="Pfam" id="PF00072">
    <property type="entry name" value="Response_reg"/>
    <property type="match status" value="1"/>
</dbReference>
<accession>A0ABT1JHM7</accession>
<proteinExistence type="predicted"/>
<dbReference type="InterPro" id="IPR001789">
    <property type="entry name" value="Sig_transdc_resp-reg_receiver"/>
</dbReference>
<evidence type="ECO:0000256" key="1">
    <source>
        <dbReference type="ARBA" id="ARBA00023125"/>
    </source>
</evidence>
<sequence>MTTVLLVVDEPLLVRALRITLDAHGLRVVSTADLGGVRDLADEDPPDAALLDIGLPGDSGSEAVRSLRSAVDCPVVVLTGPPGVRDEARILDAGAVGCLVKPFAVAELLAVLGAAATPQD</sequence>
<dbReference type="EMBL" id="AUBJ02000001">
    <property type="protein sequence ID" value="MCP2332017.1"/>
    <property type="molecule type" value="Genomic_DNA"/>
</dbReference>